<evidence type="ECO:0000256" key="5">
    <source>
        <dbReference type="ARBA" id="ARBA00022516"/>
    </source>
</evidence>
<keyword evidence="7" id="KW-0594">Phospholipid biosynthesis</keyword>
<dbReference type="PANTHER" id="PTHR47101:SF1">
    <property type="entry name" value="PHOSPHATIDATE CYTIDYLYLTRANSFERASE 4, CHLOROPLASTIC"/>
    <property type="match status" value="1"/>
</dbReference>
<gene>
    <name evidence="10" type="ORF">TEA_024035</name>
</gene>
<proteinExistence type="predicted"/>
<keyword evidence="5" id="KW-0444">Lipid biosynthesis</keyword>
<comment type="pathway">
    <text evidence="3">Lipid metabolism.</text>
</comment>
<evidence type="ECO:0000256" key="9">
    <source>
        <dbReference type="SAM" id="Phobius"/>
    </source>
</evidence>
<keyword evidence="7" id="KW-0443">Lipid metabolism</keyword>
<dbReference type="Pfam" id="PF01148">
    <property type="entry name" value="CTP_transf_1"/>
    <property type="match status" value="1"/>
</dbReference>
<keyword evidence="8" id="KW-1208">Phospholipid metabolism</keyword>
<keyword evidence="6" id="KW-0808">Transferase</keyword>
<keyword evidence="9" id="KW-0472">Membrane</keyword>
<comment type="catalytic activity">
    <reaction evidence="1">
        <text>a 1,2-diacyl-sn-glycero-3-phosphate + CTP + H(+) = a CDP-1,2-diacyl-sn-glycerol + diphosphate</text>
        <dbReference type="Rhea" id="RHEA:16229"/>
        <dbReference type="ChEBI" id="CHEBI:15378"/>
        <dbReference type="ChEBI" id="CHEBI:33019"/>
        <dbReference type="ChEBI" id="CHEBI:37563"/>
        <dbReference type="ChEBI" id="CHEBI:58332"/>
        <dbReference type="ChEBI" id="CHEBI:58608"/>
        <dbReference type="EC" id="2.7.7.41"/>
    </reaction>
</comment>
<organism evidence="10 11">
    <name type="scientific">Camellia sinensis var. sinensis</name>
    <name type="common">China tea</name>
    <dbReference type="NCBI Taxonomy" id="542762"/>
    <lineage>
        <taxon>Eukaryota</taxon>
        <taxon>Viridiplantae</taxon>
        <taxon>Streptophyta</taxon>
        <taxon>Embryophyta</taxon>
        <taxon>Tracheophyta</taxon>
        <taxon>Spermatophyta</taxon>
        <taxon>Magnoliopsida</taxon>
        <taxon>eudicotyledons</taxon>
        <taxon>Gunneridae</taxon>
        <taxon>Pentapetalae</taxon>
        <taxon>asterids</taxon>
        <taxon>Ericales</taxon>
        <taxon>Theaceae</taxon>
        <taxon>Camellia</taxon>
    </lineage>
</organism>
<dbReference type="EMBL" id="SDRB02008634">
    <property type="protein sequence ID" value="THG09239.1"/>
    <property type="molecule type" value="Genomic_DNA"/>
</dbReference>
<accession>A0A4S4E0F5</accession>
<dbReference type="AlphaFoldDB" id="A0A4S4E0F5"/>
<evidence type="ECO:0000256" key="6">
    <source>
        <dbReference type="ARBA" id="ARBA00022695"/>
    </source>
</evidence>
<comment type="caution">
    <text evidence="10">The sequence shown here is derived from an EMBL/GenBank/DDBJ whole genome shotgun (WGS) entry which is preliminary data.</text>
</comment>
<keyword evidence="6" id="KW-0548">Nucleotidyltransferase</keyword>
<dbReference type="Proteomes" id="UP000306102">
    <property type="component" value="Unassembled WGS sequence"/>
</dbReference>
<evidence type="ECO:0000256" key="3">
    <source>
        <dbReference type="ARBA" id="ARBA00005189"/>
    </source>
</evidence>
<keyword evidence="9" id="KW-0812">Transmembrane</keyword>
<evidence type="ECO:0000256" key="4">
    <source>
        <dbReference type="ARBA" id="ARBA00012487"/>
    </source>
</evidence>
<comment type="pathway">
    <text evidence="2">Phospholipid metabolism; CDP-diacylglycerol biosynthesis; CDP-diacylglycerol from sn-glycerol 3-phosphate: step 3/3.</text>
</comment>
<dbReference type="EC" id="2.7.7.41" evidence="4"/>
<keyword evidence="9" id="KW-1133">Transmembrane helix</keyword>
<evidence type="ECO:0000256" key="1">
    <source>
        <dbReference type="ARBA" id="ARBA00001698"/>
    </source>
</evidence>
<evidence type="ECO:0000256" key="7">
    <source>
        <dbReference type="ARBA" id="ARBA00023209"/>
    </source>
</evidence>
<reference evidence="10 11" key="1">
    <citation type="journal article" date="2018" name="Proc. Natl. Acad. Sci. U.S.A.">
        <title>Draft genome sequence of Camellia sinensis var. sinensis provides insights into the evolution of the tea genome and tea quality.</title>
        <authorList>
            <person name="Wei C."/>
            <person name="Yang H."/>
            <person name="Wang S."/>
            <person name="Zhao J."/>
            <person name="Liu C."/>
            <person name="Gao L."/>
            <person name="Xia E."/>
            <person name="Lu Y."/>
            <person name="Tai Y."/>
            <person name="She G."/>
            <person name="Sun J."/>
            <person name="Cao H."/>
            <person name="Tong W."/>
            <person name="Gao Q."/>
            <person name="Li Y."/>
            <person name="Deng W."/>
            <person name="Jiang X."/>
            <person name="Wang W."/>
            <person name="Chen Q."/>
            <person name="Zhang S."/>
            <person name="Li H."/>
            <person name="Wu J."/>
            <person name="Wang P."/>
            <person name="Li P."/>
            <person name="Shi C."/>
            <person name="Zheng F."/>
            <person name="Jian J."/>
            <person name="Huang B."/>
            <person name="Shan D."/>
            <person name="Shi M."/>
            <person name="Fang C."/>
            <person name="Yue Y."/>
            <person name="Li F."/>
            <person name="Li D."/>
            <person name="Wei S."/>
            <person name="Han B."/>
            <person name="Jiang C."/>
            <person name="Yin Y."/>
            <person name="Xia T."/>
            <person name="Zhang Z."/>
            <person name="Bennetzen J.L."/>
            <person name="Zhao S."/>
            <person name="Wan X."/>
        </authorList>
    </citation>
    <scope>NUCLEOTIDE SEQUENCE [LARGE SCALE GENOMIC DNA]</scope>
    <source>
        <strain evidence="11">cv. Shuchazao</strain>
        <tissue evidence="10">Leaf</tissue>
    </source>
</reference>
<evidence type="ECO:0000313" key="11">
    <source>
        <dbReference type="Proteomes" id="UP000306102"/>
    </source>
</evidence>
<dbReference type="STRING" id="542762.A0A4S4E0F5"/>
<evidence type="ECO:0000256" key="2">
    <source>
        <dbReference type="ARBA" id="ARBA00005119"/>
    </source>
</evidence>
<feature type="transmembrane region" description="Helical" evidence="9">
    <location>
        <begin position="6"/>
        <end position="26"/>
    </location>
</feature>
<protein>
    <recommendedName>
        <fullName evidence="4">phosphatidate cytidylyltransferase</fullName>
        <ecNumber evidence="4">2.7.7.41</ecNumber>
    </recommendedName>
</protein>
<evidence type="ECO:0000256" key="8">
    <source>
        <dbReference type="ARBA" id="ARBA00023264"/>
    </source>
</evidence>
<dbReference type="GO" id="GO:0008654">
    <property type="term" value="P:phospholipid biosynthetic process"/>
    <property type="evidence" value="ECO:0007669"/>
    <property type="project" value="UniProtKB-KW"/>
</dbReference>
<evidence type="ECO:0000313" key="10">
    <source>
        <dbReference type="EMBL" id="THG09239.1"/>
    </source>
</evidence>
<dbReference type="GO" id="GO:0004605">
    <property type="term" value="F:phosphatidate cytidylyltransferase activity"/>
    <property type="evidence" value="ECO:0007669"/>
    <property type="project" value="UniProtKB-EC"/>
</dbReference>
<dbReference type="PANTHER" id="PTHR47101">
    <property type="entry name" value="PHOSPHATIDATE CYTIDYLYLTRANSFERASE 5, CHLOROPLASTIC"/>
    <property type="match status" value="1"/>
</dbReference>
<keyword evidence="11" id="KW-1185">Reference proteome</keyword>
<sequence>MCINIVSWMIISAIAFGVLNFFGSLFGDLTESMIKRDAGVKDSGSLIPGHGPFRKMVWGSPKMEEARGHMPLVRERMVMEQSFQSRCARLTAFVGSSSLDNLFALAPETSTMTASSSKKIAASFLALPPPSPFFIAPSASCAQTNGSVACESSIRCDLGLIFFPLLSLFFSFIS</sequence>
<name>A0A4S4E0F5_CAMSN</name>